<dbReference type="EMBL" id="JAWDGP010007144">
    <property type="protein sequence ID" value="KAK3729378.1"/>
    <property type="molecule type" value="Genomic_DNA"/>
</dbReference>
<comment type="caution">
    <text evidence="1">The sequence shown here is derived from an EMBL/GenBank/DDBJ whole genome shotgun (WGS) entry which is preliminary data.</text>
</comment>
<reference evidence="1" key="1">
    <citation type="journal article" date="2023" name="G3 (Bethesda)">
        <title>A reference genome for the long-term kleptoplast-retaining sea slug Elysia crispata morphotype clarki.</title>
        <authorList>
            <person name="Eastman K.E."/>
            <person name="Pendleton A.L."/>
            <person name="Shaikh M.A."/>
            <person name="Suttiyut T."/>
            <person name="Ogas R."/>
            <person name="Tomko P."/>
            <person name="Gavelis G."/>
            <person name="Widhalm J.R."/>
            <person name="Wisecaver J.H."/>
        </authorList>
    </citation>
    <scope>NUCLEOTIDE SEQUENCE</scope>
    <source>
        <strain evidence="1">ECLA1</strain>
    </source>
</reference>
<evidence type="ECO:0000313" key="2">
    <source>
        <dbReference type="Proteomes" id="UP001283361"/>
    </source>
</evidence>
<evidence type="ECO:0000313" key="1">
    <source>
        <dbReference type="EMBL" id="KAK3729378.1"/>
    </source>
</evidence>
<name>A0AAE1CQT1_9GAST</name>
<proteinExistence type="predicted"/>
<organism evidence="1 2">
    <name type="scientific">Elysia crispata</name>
    <name type="common">lettuce slug</name>
    <dbReference type="NCBI Taxonomy" id="231223"/>
    <lineage>
        <taxon>Eukaryota</taxon>
        <taxon>Metazoa</taxon>
        <taxon>Spiralia</taxon>
        <taxon>Lophotrochozoa</taxon>
        <taxon>Mollusca</taxon>
        <taxon>Gastropoda</taxon>
        <taxon>Heterobranchia</taxon>
        <taxon>Euthyneura</taxon>
        <taxon>Panpulmonata</taxon>
        <taxon>Sacoglossa</taxon>
        <taxon>Placobranchoidea</taxon>
        <taxon>Plakobranchidae</taxon>
        <taxon>Elysia</taxon>
    </lineage>
</organism>
<sequence length="108" mass="11806">MLSPLAARLNELPVSRSIAVTRLGMREPRCTAPERPSSRATYSRNSVEQLAGRLGCLSANLVVCHDGVEIAASGCQGRDNMLSYSRTETITGHTTRDSRRFSDPITTR</sequence>
<dbReference type="AlphaFoldDB" id="A0AAE1CQT1"/>
<accession>A0AAE1CQT1</accession>
<dbReference type="Proteomes" id="UP001283361">
    <property type="component" value="Unassembled WGS sequence"/>
</dbReference>
<protein>
    <submittedName>
        <fullName evidence="1">Uncharacterized protein</fullName>
    </submittedName>
</protein>
<gene>
    <name evidence="1" type="ORF">RRG08_053577</name>
</gene>
<keyword evidence="2" id="KW-1185">Reference proteome</keyword>